<keyword evidence="2" id="KW-1185">Reference proteome</keyword>
<evidence type="ECO:0008006" key="3">
    <source>
        <dbReference type="Google" id="ProtNLM"/>
    </source>
</evidence>
<accession>A0AAV4TFW4</accession>
<comment type="caution">
    <text evidence="1">The sequence shown here is derived from an EMBL/GenBank/DDBJ whole genome shotgun (WGS) entry which is preliminary data.</text>
</comment>
<evidence type="ECO:0000313" key="2">
    <source>
        <dbReference type="Proteomes" id="UP001054945"/>
    </source>
</evidence>
<dbReference type="Proteomes" id="UP001054945">
    <property type="component" value="Unassembled WGS sequence"/>
</dbReference>
<protein>
    <recommendedName>
        <fullName evidence="3">Ribosomal protein L20</fullName>
    </recommendedName>
</protein>
<proteinExistence type="predicted"/>
<dbReference type="EMBL" id="BPLR01011244">
    <property type="protein sequence ID" value="GIY45225.1"/>
    <property type="molecule type" value="Genomic_DNA"/>
</dbReference>
<dbReference type="AlphaFoldDB" id="A0AAV4TFW4"/>
<evidence type="ECO:0000313" key="1">
    <source>
        <dbReference type="EMBL" id="GIY45225.1"/>
    </source>
</evidence>
<name>A0AAV4TFW4_CAEEX</name>
<reference evidence="1 2" key="1">
    <citation type="submission" date="2021-06" db="EMBL/GenBank/DDBJ databases">
        <title>Caerostris extrusa draft genome.</title>
        <authorList>
            <person name="Kono N."/>
            <person name="Arakawa K."/>
        </authorList>
    </citation>
    <scope>NUCLEOTIDE SEQUENCE [LARGE SCALE GENOMIC DNA]</scope>
</reference>
<sequence length="127" mass="14945">MNDSQRNRRAPVLKETVSGYKYRRRKRIGRKLALLFIRGVVVPANVKVAYSGSCHFRYQPVFCRRNALFFFKISRAKTRVLINNLSYHQIPEMTGLKRNYHRCSLLLSSNSAFIEACFHMTKWDKLS</sequence>
<gene>
    <name evidence="1" type="ORF">CEXT_543121</name>
</gene>
<organism evidence="1 2">
    <name type="scientific">Caerostris extrusa</name>
    <name type="common">Bark spider</name>
    <name type="synonym">Caerostris bankana</name>
    <dbReference type="NCBI Taxonomy" id="172846"/>
    <lineage>
        <taxon>Eukaryota</taxon>
        <taxon>Metazoa</taxon>
        <taxon>Ecdysozoa</taxon>
        <taxon>Arthropoda</taxon>
        <taxon>Chelicerata</taxon>
        <taxon>Arachnida</taxon>
        <taxon>Araneae</taxon>
        <taxon>Araneomorphae</taxon>
        <taxon>Entelegynae</taxon>
        <taxon>Araneoidea</taxon>
        <taxon>Araneidae</taxon>
        <taxon>Caerostris</taxon>
    </lineage>
</organism>